<name>A0ABT6AX00_9BURK</name>
<proteinExistence type="predicted"/>
<evidence type="ECO:0000313" key="1">
    <source>
        <dbReference type="EMBL" id="MDF3837149.1"/>
    </source>
</evidence>
<dbReference type="Proteomes" id="UP001216674">
    <property type="component" value="Unassembled WGS sequence"/>
</dbReference>
<dbReference type="InterPro" id="IPR038666">
    <property type="entry name" value="SSP1_head-tail_sf"/>
</dbReference>
<dbReference type="InterPro" id="IPR008767">
    <property type="entry name" value="Phage_SPP1_head-tail_adaptor"/>
</dbReference>
<dbReference type="EMBL" id="JARJLM010000484">
    <property type="protein sequence ID" value="MDF3837149.1"/>
    <property type="molecule type" value="Genomic_DNA"/>
</dbReference>
<dbReference type="NCBIfam" id="TIGR01563">
    <property type="entry name" value="gp16_SPP1"/>
    <property type="match status" value="1"/>
</dbReference>
<dbReference type="Gene3D" id="2.40.10.270">
    <property type="entry name" value="Bacteriophage SPP1 head-tail adaptor protein"/>
    <property type="match status" value="1"/>
</dbReference>
<organism evidence="1 2">
    <name type="scientific">Cupriavidus basilensis</name>
    <dbReference type="NCBI Taxonomy" id="68895"/>
    <lineage>
        <taxon>Bacteria</taxon>
        <taxon>Pseudomonadati</taxon>
        <taxon>Pseudomonadota</taxon>
        <taxon>Betaproteobacteria</taxon>
        <taxon>Burkholderiales</taxon>
        <taxon>Burkholderiaceae</taxon>
        <taxon>Cupriavidus</taxon>
    </lineage>
</organism>
<keyword evidence="2" id="KW-1185">Reference proteome</keyword>
<accession>A0ABT6AX00</accession>
<protein>
    <submittedName>
        <fullName evidence="1">Phage head closure protein</fullName>
    </submittedName>
</protein>
<reference evidence="1 2" key="1">
    <citation type="submission" date="2023-03" db="EMBL/GenBank/DDBJ databases">
        <title>Draft assemblies of triclosan tolerant bacteria isolated from returned activated sludge.</title>
        <authorList>
            <person name="Van Hamelsveld S."/>
        </authorList>
    </citation>
    <scope>NUCLEOTIDE SEQUENCE [LARGE SCALE GENOMIC DNA]</scope>
    <source>
        <strain evidence="1 2">GW210010_S58</strain>
    </source>
</reference>
<dbReference type="Pfam" id="PF05521">
    <property type="entry name" value="Phage_HCP"/>
    <property type="match status" value="1"/>
</dbReference>
<sequence length="108" mass="11911">MEAGKLNRLITIERRTGDRDLAGGADPGGWVRVAKVWANIQKKSGLETIKSDTPISVVRASIRIRYLTGIDAGMRIRHGSTIYAIKAVVSDEVRRRHVDLVCETGALR</sequence>
<comment type="caution">
    <text evidence="1">The sequence shown here is derived from an EMBL/GenBank/DDBJ whole genome shotgun (WGS) entry which is preliminary data.</text>
</comment>
<gene>
    <name evidence="1" type="ORF">P3W85_29960</name>
</gene>
<dbReference type="RefSeq" id="WP_276267439.1">
    <property type="nucleotide sequence ID" value="NZ_JARJLM010000484.1"/>
</dbReference>
<evidence type="ECO:0000313" key="2">
    <source>
        <dbReference type="Proteomes" id="UP001216674"/>
    </source>
</evidence>